<dbReference type="Pfam" id="PF09184">
    <property type="entry name" value="PPP4R2"/>
    <property type="match status" value="1"/>
</dbReference>
<dbReference type="OMA" id="CAVEKMG"/>
<protein>
    <submittedName>
        <fullName evidence="3">Protein phosphatase 4 regulatory subunit 2</fullName>
    </submittedName>
</protein>
<dbReference type="GO" id="GO:0005737">
    <property type="term" value="C:cytoplasm"/>
    <property type="evidence" value="ECO:0007669"/>
    <property type="project" value="TreeGrafter"/>
</dbReference>
<dbReference type="GO" id="GO:0019888">
    <property type="term" value="F:protein phosphatase regulator activity"/>
    <property type="evidence" value="ECO:0007669"/>
    <property type="project" value="InterPro"/>
</dbReference>
<accession>A0A152A3Z1</accession>
<dbReference type="PANTHER" id="PTHR16487:SF0">
    <property type="entry name" value="PROTEIN PHOSPHATASE 4 REGULATORY SUBUNIT 2-RELATED"/>
    <property type="match status" value="1"/>
</dbReference>
<feature type="compositionally biased region" description="Low complexity" evidence="2">
    <location>
        <begin position="246"/>
        <end position="256"/>
    </location>
</feature>
<dbReference type="OrthoDB" id="18510at2759"/>
<gene>
    <name evidence="3" type="ORF">DLAC_02993</name>
</gene>
<dbReference type="InterPro" id="IPR015267">
    <property type="entry name" value="PPP4R2"/>
</dbReference>
<sequence>MLVQYSEKLENALEDFLKQEKKICTAELYSIIENIAKTGMTCYPWRLLKELLYFKINEIFEIFENQLEQQTQQQQTGTNVTSTSSSSSPTPSSPNTTKTNINSSGNSLSPMVGIVNGKDDEMMKIKNQLNISGLLKIKSQFQINFMDYREPPFTIQRLCELIIDYKMYTSFSKYLCAVEKMGTVTSTLPPLTPQEVIEYNKNQSNIMSSENTSSSNNSPRSPSSHQFSNFQQQQQTNFDYTTSFPSQTQQQSNQQDTDQEMTDAQE</sequence>
<dbReference type="Proteomes" id="UP000076078">
    <property type="component" value="Unassembled WGS sequence"/>
</dbReference>
<dbReference type="GO" id="GO:0030289">
    <property type="term" value="C:protein phosphatase 4 complex"/>
    <property type="evidence" value="ECO:0007669"/>
    <property type="project" value="InterPro"/>
</dbReference>
<dbReference type="InParanoid" id="A0A152A3Z1"/>
<evidence type="ECO:0000313" key="3">
    <source>
        <dbReference type="EMBL" id="KYR00930.1"/>
    </source>
</evidence>
<feature type="region of interest" description="Disordered" evidence="2">
    <location>
        <begin position="206"/>
        <end position="266"/>
    </location>
</feature>
<feature type="compositionally biased region" description="Low complexity" evidence="2">
    <location>
        <begin position="206"/>
        <end position="238"/>
    </location>
</feature>
<feature type="compositionally biased region" description="Acidic residues" evidence="2">
    <location>
        <begin position="257"/>
        <end position="266"/>
    </location>
</feature>
<dbReference type="AlphaFoldDB" id="A0A152A3Z1"/>
<reference evidence="3 4" key="1">
    <citation type="submission" date="2015-12" db="EMBL/GenBank/DDBJ databases">
        <title>Dictyostelia acquired genes for synthesis and detection of signals that induce cell-type specialization by lateral gene transfer from prokaryotes.</title>
        <authorList>
            <person name="Gloeckner G."/>
            <person name="Schaap P."/>
        </authorList>
    </citation>
    <scope>NUCLEOTIDE SEQUENCE [LARGE SCALE GENOMIC DNA]</scope>
    <source>
        <strain evidence="3 4">TK</strain>
    </source>
</reference>
<organism evidence="3 4">
    <name type="scientific">Tieghemostelium lacteum</name>
    <name type="common">Slime mold</name>
    <name type="synonym">Dictyostelium lacteum</name>
    <dbReference type="NCBI Taxonomy" id="361077"/>
    <lineage>
        <taxon>Eukaryota</taxon>
        <taxon>Amoebozoa</taxon>
        <taxon>Evosea</taxon>
        <taxon>Eumycetozoa</taxon>
        <taxon>Dictyostelia</taxon>
        <taxon>Dictyosteliales</taxon>
        <taxon>Raperosteliaceae</taxon>
        <taxon>Tieghemostelium</taxon>
    </lineage>
</organism>
<comment type="similarity">
    <text evidence="1">Belongs to the PPP4R2 family.</text>
</comment>
<evidence type="ECO:0000256" key="1">
    <source>
        <dbReference type="ARBA" id="ARBA00009207"/>
    </source>
</evidence>
<feature type="compositionally biased region" description="Low complexity" evidence="2">
    <location>
        <begin position="71"/>
        <end position="104"/>
    </location>
</feature>
<proteinExistence type="inferred from homology"/>
<keyword evidence="4" id="KW-1185">Reference proteome</keyword>
<feature type="region of interest" description="Disordered" evidence="2">
    <location>
        <begin position="71"/>
        <end position="105"/>
    </location>
</feature>
<comment type="caution">
    <text evidence="3">The sequence shown here is derived from an EMBL/GenBank/DDBJ whole genome shotgun (WGS) entry which is preliminary data.</text>
</comment>
<evidence type="ECO:0000313" key="4">
    <source>
        <dbReference type="Proteomes" id="UP000076078"/>
    </source>
</evidence>
<dbReference type="PANTHER" id="PTHR16487">
    <property type="entry name" value="PPP4R2-RELATED PROTEIN"/>
    <property type="match status" value="1"/>
</dbReference>
<evidence type="ECO:0000256" key="2">
    <source>
        <dbReference type="SAM" id="MobiDB-lite"/>
    </source>
</evidence>
<dbReference type="STRING" id="361077.A0A152A3Z1"/>
<dbReference type="GO" id="GO:0005634">
    <property type="term" value="C:nucleus"/>
    <property type="evidence" value="ECO:0007669"/>
    <property type="project" value="TreeGrafter"/>
</dbReference>
<name>A0A152A3Z1_TIELA</name>
<dbReference type="EMBL" id="LODT01000013">
    <property type="protein sequence ID" value="KYR00930.1"/>
    <property type="molecule type" value="Genomic_DNA"/>
</dbReference>